<keyword evidence="4 7" id="KW-0378">Hydrolase</keyword>
<comment type="caution">
    <text evidence="11">The sequence shown here is derived from an EMBL/GenBank/DDBJ whole genome shotgun (WGS) entry which is preliminary data.</text>
</comment>
<dbReference type="GO" id="GO:0004252">
    <property type="term" value="F:serine-type endopeptidase activity"/>
    <property type="evidence" value="ECO:0007669"/>
    <property type="project" value="InterPro"/>
</dbReference>
<dbReference type="GO" id="GO:0006508">
    <property type="term" value="P:proteolysis"/>
    <property type="evidence" value="ECO:0007669"/>
    <property type="project" value="UniProtKB-KW"/>
</dbReference>
<dbReference type="GeneID" id="81395846"/>
<dbReference type="InterPro" id="IPR023828">
    <property type="entry name" value="Peptidase_S8_Ser-AS"/>
</dbReference>
<organism evidence="11 12">
    <name type="scientific">Penicillium alfredii</name>
    <dbReference type="NCBI Taxonomy" id="1506179"/>
    <lineage>
        <taxon>Eukaryota</taxon>
        <taxon>Fungi</taxon>
        <taxon>Dikarya</taxon>
        <taxon>Ascomycota</taxon>
        <taxon>Pezizomycotina</taxon>
        <taxon>Eurotiomycetes</taxon>
        <taxon>Eurotiomycetidae</taxon>
        <taxon>Eurotiales</taxon>
        <taxon>Aspergillaceae</taxon>
        <taxon>Penicillium</taxon>
    </lineage>
</organism>
<evidence type="ECO:0000256" key="3">
    <source>
        <dbReference type="ARBA" id="ARBA00022729"/>
    </source>
</evidence>
<evidence type="ECO:0000256" key="6">
    <source>
        <dbReference type="ARBA" id="ARBA00023145"/>
    </source>
</evidence>
<dbReference type="PANTHER" id="PTHR43806">
    <property type="entry name" value="PEPTIDASE S8"/>
    <property type="match status" value="1"/>
</dbReference>
<dbReference type="AlphaFoldDB" id="A0A9W9F0A2"/>
<evidence type="ECO:0000313" key="11">
    <source>
        <dbReference type="EMBL" id="KAJ5091279.1"/>
    </source>
</evidence>
<feature type="chain" id="PRO_5040772525" description="Peptidase S8/S53 domain-containing protein" evidence="9">
    <location>
        <begin position="20"/>
        <end position="394"/>
    </location>
</feature>
<dbReference type="EMBL" id="JAPMSZ010000009">
    <property type="protein sequence ID" value="KAJ5091279.1"/>
    <property type="molecule type" value="Genomic_DNA"/>
</dbReference>
<feature type="region of interest" description="Disordered" evidence="8">
    <location>
        <begin position="224"/>
        <end position="244"/>
    </location>
</feature>
<dbReference type="PROSITE" id="PS00138">
    <property type="entry name" value="SUBTILASE_SER"/>
    <property type="match status" value="1"/>
</dbReference>
<dbReference type="InterPro" id="IPR036852">
    <property type="entry name" value="Peptidase_S8/S53_dom_sf"/>
</dbReference>
<evidence type="ECO:0000256" key="9">
    <source>
        <dbReference type="SAM" id="SignalP"/>
    </source>
</evidence>
<evidence type="ECO:0000256" key="4">
    <source>
        <dbReference type="ARBA" id="ARBA00022801"/>
    </source>
</evidence>
<reference evidence="11" key="2">
    <citation type="journal article" date="2023" name="IMA Fungus">
        <title>Comparative genomic study of the Penicillium genus elucidates a diverse pangenome and 15 lateral gene transfer events.</title>
        <authorList>
            <person name="Petersen C."/>
            <person name="Sorensen T."/>
            <person name="Nielsen M.R."/>
            <person name="Sondergaard T.E."/>
            <person name="Sorensen J.L."/>
            <person name="Fitzpatrick D.A."/>
            <person name="Frisvad J.C."/>
            <person name="Nielsen K.L."/>
        </authorList>
    </citation>
    <scope>NUCLEOTIDE SEQUENCE</scope>
    <source>
        <strain evidence="11">IBT 34128</strain>
    </source>
</reference>
<proteinExistence type="inferred from homology"/>
<feature type="domain" description="Peptidase S8/S53" evidence="10">
    <location>
        <begin position="68"/>
        <end position="326"/>
    </location>
</feature>
<dbReference type="OrthoDB" id="4227149at2759"/>
<dbReference type="InterPro" id="IPR000209">
    <property type="entry name" value="Peptidase_S8/S53_dom"/>
</dbReference>
<dbReference type="InterPro" id="IPR023827">
    <property type="entry name" value="Peptidase_S8_Asp-AS"/>
</dbReference>
<keyword evidence="2 7" id="KW-0645">Protease</keyword>
<keyword evidence="5 7" id="KW-0720">Serine protease</keyword>
<evidence type="ECO:0000256" key="8">
    <source>
        <dbReference type="SAM" id="MobiDB-lite"/>
    </source>
</evidence>
<accession>A0A9W9F0A2</accession>
<dbReference type="InterPro" id="IPR050131">
    <property type="entry name" value="Peptidase_S8_subtilisin-like"/>
</dbReference>
<dbReference type="Pfam" id="PF00082">
    <property type="entry name" value="Peptidase_S8"/>
    <property type="match status" value="1"/>
</dbReference>
<keyword evidence="6" id="KW-0865">Zymogen</keyword>
<evidence type="ECO:0000259" key="10">
    <source>
        <dbReference type="Pfam" id="PF00082"/>
    </source>
</evidence>
<dbReference type="PRINTS" id="PR00723">
    <property type="entry name" value="SUBTILISIN"/>
</dbReference>
<evidence type="ECO:0000256" key="1">
    <source>
        <dbReference type="ARBA" id="ARBA00011073"/>
    </source>
</evidence>
<evidence type="ECO:0000256" key="5">
    <source>
        <dbReference type="ARBA" id="ARBA00022825"/>
    </source>
</evidence>
<dbReference type="InterPro" id="IPR015500">
    <property type="entry name" value="Peptidase_S8_subtilisin-rel"/>
</dbReference>
<evidence type="ECO:0000313" key="12">
    <source>
        <dbReference type="Proteomes" id="UP001141434"/>
    </source>
</evidence>
<dbReference type="Gene3D" id="3.40.50.200">
    <property type="entry name" value="Peptidase S8/S53 domain"/>
    <property type="match status" value="1"/>
</dbReference>
<sequence>MSLRWLLAVTLTLFALVHALPPDKRDTNPELQPPQEDAPIFLGLISRLKSKTAKFRPPWKYDYDPSAGEGSIIWLIDSGFDTNTPEYKSWSPEPRWIIVKKYLPDDTLNKDDPDGHGTCSGSLISSPKYGVSKKASLVIVKAPIVSAPEITRHHVSHLKATLWAVVDDLKSVLRYRPDLKGKLFVNFSAGMSTEEAENVSKRDMSSIKKAFEEIDSMAMIYTTTGNRNPKQRRRDKREGTHSPFSSETMYLERWRDDLPHTTFVASADINGRRSAVSIPPSPGTRHLWAVAQDIKCAPLSGQKSSDHTSGTSLAAPQAVGLAAYAVGLPHKPFSLPDPQENFDGYVAELQDVLESSSWKLPPSMWMNKNQPEVPVISNRFCEGVDGESSGKCGC</sequence>
<dbReference type="PANTHER" id="PTHR43806:SF11">
    <property type="entry name" value="CEREVISIN-RELATED"/>
    <property type="match status" value="1"/>
</dbReference>
<protein>
    <recommendedName>
        <fullName evidence="10">Peptidase S8/S53 domain-containing protein</fullName>
    </recommendedName>
</protein>
<evidence type="ECO:0000256" key="7">
    <source>
        <dbReference type="RuleBase" id="RU003355"/>
    </source>
</evidence>
<dbReference type="SUPFAM" id="SSF52743">
    <property type="entry name" value="Subtilisin-like"/>
    <property type="match status" value="1"/>
</dbReference>
<name>A0A9W9F0A2_9EURO</name>
<feature type="signal peptide" evidence="9">
    <location>
        <begin position="1"/>
        <end position="19"/>
    </location>
</feature>
<reference evidence="11" key="1">
    <citation type="submission" date="2022-11" db="EMBL/GenBank/DDBJ databases">
        <authorList>
            <person name="Petersen C."/>
        </authorList>
    </citation>
    <scope>NUCLEOTIDE SEQUENCE</scope>
    <source>
        <strain evidence="11">IBT 34128</strain>
    </source>
</reference>
<dbReference type="Proteomes" id="UP001141434">
    <property type="component" value="Unassembled WGS sequence"/>
</dbReference>
<evidence type="ECO:0000256" key="2">
    <source>
        <dbReference type="ARBA" id="ARBA00022670"/>
    </source>
</evidence>
<comment type="similarity">
    <text evidence="1 7">Belongs to the peptidase S8 family.</text>
</comment>
<keyword evidence="12" id="KW-1185">Reference proteome</keyword>
<gene>
    <name evidence="11" type="ORF">NUU61_006149</name>
</gene>
<keyword evidence="3 9" id="KW-0732">Signal</keyword>
<dbReference type="PROSITE" id="PS00136">
    <property type="entry name" value="SUBTILASE_ASP"/>
    <property type="match status" value="1"/>
</dbReference>
<dbReference type="RefSeq" id="XP_056509477.1">
    <property type="nucleotide sequence ID" value="XM_056656677.1"/>
</dbReference>